<sequence length="660" mass="75796">MKQSFVTWNKYNIPNISSMTLGNKTGFDAFLSEYGLDKVVRKGRPEFGKSNNGKIERYARIQQRYLMKLQASENSEKYWAHATYLIKHSKVFRMLALRNVKPHWYKETQWKLVKKWLVDLNRICYRPPMTYEINRTPIPKKDGGIRYINDPGVSWRCYLWMWNLMIHYYANPRINANQHGHRAGKGSVTCWKQILTEVIDSKFIYEFDYKKFHDLISRAGMAGALLRFGFPEEVARTLVHICSPYVRGADDNDPLRLKLAHMGEYHHYYRGVVQGNNVAALLGMIVLEDLGVYDLKYGQLVGYADDGILYGDDPRMVEEWLSKLDPEMGVFPKPAATKWVRFSGEWKSELKFVGLAYDGSTDTLRANTRSGKTEVFKWDREEGITPDVEEFLRLSRTGESNQSGHNSAPYQRTLTHRNGVPYLGFLLAKIWSNDPRSRYQPGETAKLKYKPESLLGRWNKFGNWPFSMNATNASSQAYGYLGKWIKLYEPASLRQPVKHRLKRGTGIFKGVPRTEARALSEMMEPWKFSGPAGSLITEGNEVLGDVTSLPVGMDMLPSFQSIPTPRWLRAGEVPFNWAEGFLVAQRPRESNRISSSTKREIRPIQARPDDAAPSYDELRFERALAKRVKAVWTKGIGVVLKKRVENLRNRAMKRAGSGNG</sequence>
<dbReference type="InterPro" id="IPR043502">
    <property type="entry name" value="DNA/RNA_pol_sf"/>
</dbReference>
<proteinExistence type="predicted"/>
<geneLocation type="mitochondrion" evidence="2"/>
<dbReference type="SUPFAM" id="SSF56672">
    <property type="entry name" value="DNA/RNA polymerases"/>
    <property type="match status" value="1"/>
</dbReference>
<name>A0A3G2C536_PHYBL</name>
<feature type="domain" description="Reverse transcriptase" evidence="1">
    <location>
        <begin position="119"/>
        <end position="357"/>
    </location>
</feature>
<dbReference type="AlphaFoldDB" id="A0A3G2C536"/>
<dbReference type="InterPro" id="IPR000477">
    <property type="entry name" value="RT_dom"/>
</dbReference>
<protein>
    <submittedName>
        <fullName evidence="2">Mystique</fullName>
    </submittedName>
</protein>
<evidence type="ECO:0000313" key="2">
    <source>
        <dbReference type="EMBL" id="AYM47418.1"/>
    </source>
</evidence>
<dbReference type="Pfam" id="PF00078">
    <property type="entry name" value="RVT_1"/>
    <property type="match status" value="1"/>
</dbReference>
<organism evidence="2">
    <name type="scientific">Phycomyces blakesleeanus</name>
    <dbReference type="NCBI Taxonomy" id="4837"/>
    <lineage>
        <taxon>Eukaryota</taxon>
        <taxon>Fungi</taxon>
        <taxon>Fungi incertae sedis</taxon>
        <taxon>Mucoromycota</taxon>
        <taxon>Mucoromycotina</taxon>
        <taxon>Mucoromycetes</taxon>
        <taxon>Mucorales</taxon>
        <taxon>Phycomycetaceae</taxon>
        <taxon>Phycomyces</taxon>
    </lineage>
</organism>
<reference evidence="2" key="1">
    <citation type="journal article" date="2018" name="J. Genet.">
        <title>Mystique of Phycomyces blakesleeanus is a peculiar mitochondrial genetic element that is highly variable in DNA sequence while subject to strong negative selection.</title>
        <authorList>
            <person name="Idnurm A."/>
        </authorList>
    </citation>
    <scope>NUCLEOTIDE SEQUENCE</scope>
    <source>
        <strain evidence="2">NRRL 2566</strain>
    </source>
</reference>
<dbReference type="PROSITE" id="PS50878">
    <property type="entry name" value="RT_POL"/>
    <property type="match status" value="1"/>
</dbReference>
<keyword evidence="2" id="KW-0496">Mitochondrion</keyword>
<dbReference type="EMBL" id="MF974201">
    <property type="protein sequence ID" value="AYM47418.1"/>
    <property type="molecule type" value="Genomic_DNA"/>
</dbReference>
<evidence type="ECO:0000259" key="1">
    <source>
        <dbReference type="PROSITE" id="PS50878"/>
    </source>
</evidence>
<accession>A0A3G2C536</accession>